<feature type="compositionally biased region" description="Polar residues" evidence="1">
    <location>
        <begin position="104"/>
        <end position="124"/>
    </location>
</feature>
<proteinExistence type="predicted"/>
<protein>
    <submittedName>
        <fullName evidence="2">Uncharacterized protein</fullName>
    </submittedName>
</protein>
<dbReference type="Proteomes" id="UP000271974">
    <property type="component" value="Unassembled WGS sequence"/>
</dbReference>
<name>A0A3S1BU59_ELYCH</name>
<gene>
    <name evidence="2" type="ORF">EGW08_000500</name>
</gene>
<organism evidence="2 3">
    <name type="scientific">Elysia chlorotica</name>
    <name type="common">Eastern emerald elysia</name>
    <name type="synonym">Sea slug</name>
    <dbReference type="NCBI Taxonomy" id="188477"/>
    <lineage>
        <taxon>Eukaryota</taxon>
        <taxon>Metazoa</taxon>
        <taxon>Spiralia</taxon>
        <taxon>Lophotrochozoa</taxon>
        <taxon>Mollusca</taxon>
        <taxon>Gastropoda</taxon>
        <taxon>Heterobranchia</taxon>
        <taxon>Euthyneura</taxon>
        <taxon>Panpulmonata</taxon>
        <taxon>Sacoglossa</taxon>
        <taxon>Placobranchoidea</taxon>
        <taxon>Plakobranchidae</taxon>
        <taxon>Elysia</taxon>
    </lineage>
</organism>
<comment type="caution">
    <text evidence="2">The sequence shown here is derived from an EMBL/GenBank/DDBJ whole genome shotgun (WGS) entry which is preliminary data.</text>
</comment>
<evidence type="ECO:0000256" key="1">
    <source>
        <dbReference type="SAM" id="MobiDB-lite"/>
    </source>
</evidence>
<dbReference type="EMBL" id="RQTK01000007">
    <property type="protein sequence ID" value="RUS91674.1"/>
    <property type="molecule type" value="Genomic_DNA"/>
</dbReference>
<dbReference type="AlphaFoldDB" id="A0A3S1BU59"/>
<dbReference type="OrthoDB" id="6162909at2759"/>
<feature type="compositionally biased region" description="Basic and acidic residues" evidence="1">
    <location>
        <begin position="1"/>
        <end position="11"/>
    </location>
</feature>
<feature type="region of interest" description="Disordered" evidence="1">
    <location>
        <begin position="90"/>
        <end position="124"/>
    </location>
</feature>
<sequence>MADGQDLKADSNAEANQSNRCSSDLENTTGVTNHESESPLSDQGACAFPQGNCAGSNNTLPKSFHPIDPDGNVSQRRDFTHRDYASVTGCPTLNHGPILPGQLGDTSQDISLNSPVTSKSATSLSYPLTPPTIAPESCNTASDRQATLQMNIPPSIASRRVNNTDIAAGMAEMQLSFQELPQSVTLPQALPPLENPLTTMARSSESSAYISSGIEDNLTVSNLTIASHRSVAMTARPVSVEGARAQAPAGGFPHLSHSDSQTSIKTEIPDNCQVRKLPKSILKFIATEMEGKGASWEDLVELYNWNYHETQSFATRHPNDVFLALLREAPFQTYTLSQLRVDLVRLPRMDLLCDLNEKIQLHNAQT</sequence>
<evidence type="ECO:0000313" key="2">
    <source>
        <dbReference type="EMBL" id="RUS91674.1"/>
    </source>
</evidence>
<accession>A0A3S1BU59</accession>
<evidence type="ECO:0000313" key="3">
    <source>
        <dbReference type="Proteomes" id="UP000271974"/>
    </source>
</evidence>
<feature type="compositionally biased region" description="Polar residues" evidence="1">
    <location>
        <begin position="13"/>
        <end position="41"/>
    </location>
</feature>
<feature type="region of interest" description="Disordered" evidence="1">
    <location>
        <begin position="1"/>
        <end position="47"/>
    </location>
</feature>
<reference evidence="2 3" key="1">
    <citation type="submission" date="2019-01" db="EMBL/GenBank/DDBJ databases">
        <title>A draft genome assembly of the solar-powered sea slug Elysia chlorotica.</title>
        <authorList>
            <person name="Cai H."/>
            <person name="Li Q."/>
            <person name="Fang X."/>
            <person name="Li J."/>
            <person name="Curtis N.E."/>
            <person name="Altenburger A."/>
            <person name="Shibata T."/>
            <person name="Feng M."/>
            <person name="Maeda T."/>
            <person name="Schwartz J.A."/>
            <person name="Shigenobu S."/>
            <person name="Lundholm N."/>
            <person name="Nishiyama T."/>
            <person name="Yang H."/>
            <person name="Hasebe M."/>
            <person name="Li S."/>
            <person name="Pierce S.K."/>
            <person name="Wang J."/>
        </authorList>
    </citation>
    <scope>NUCLEOTIDE SEQUENCE [LARGE SCALE GENOMIC DNA]</scope>
    <source>
        <strain evidence="2">EC2010</strain>
        <tissue evidence="2">Whole organism of an adult</tissue>
    </source>
</reference>
<feature type="region of interest" description="Disordered" evidence="1">
    <location>
        <begin position="57"/>
        <end position="76"/>
    </location>
</feature>
<keyword evidence="3" id="KW-1185">Reference proteome</keyword>